<proteinExistence type="predicted"/>
<protein>
    <submittedName>
        <fullName evidence="1">Uncharacterized protein</fullName>
    </submittedName>
</protein>
<organism evidence="1">
    <name type="scientific">marine sediment metagenome</name>
    <dbReference type="NCBI Taxonomy" id="412755"/>
    <lineage>
        <taxon>unclassified sequences</taxon>
        <taxon>metagenomes</taxon>
        <taxon>ecological metagenomes</taxon>
    </lineage>
</organism>
<sequence>MGELTDREREILMIMLRDGLTLDRATPGGWWLGNYQVSGKVGFSLWRKMMIAVENAKGSTDVIEHFRITSNGVKAVE</sequence>
<accession>A0A0F9IPZ5</accession>
<name>A0A0F9IPZ5_9ZZZZ</name>
<reference evidence="1" key="1">
    <citation type="journal article" date="2015" name="Nature">
        <title>Complex archaea that bridge the gap between prokaryotes and eukaryotes.</title>
        <authorList>
            <person name="Spang A."/>
            <person name="Saw J.H."/>
            <person name="Jorgensen S.L."/>
            <person name="Zaremba-Niedzwiedzka K."/>
            <person name="Martijn J."/>
            <person name="Lind A.E."/>
            <person name="van Eijk R."/>
            <person name="Schleper C."/>
            <person name="Guy L."/>
            <person name="Ettema T.J."/>
        </authorList>
    </citation>
    <scope>NUCLEOTIDE SEQUENCE</scope>
</reference>
<gene>
    <name evidence="1" type="ORF">LCGC14_1851050</name>
</gene>
<evidence type="ECO:0000313" key="1">
    <source>
        <dbReference type="EMBL" id="KKL95785.1"/>
    </source>
</evidence>
<comment type="caution">
    <text evidence="1">The sequence shown here is derived from an EMBL/GenBank/DDBJ whole genome shotgun (WGS) entry which is preliminary data.</text>
</comment>
<dbReference type="EMBL" id="LAZR01018595">
    <property type="protein sequence ID" value="KKL95785.1"/>
    <property type="molecule type" value="Genomic_DNA"/>
</dbReference>
<dbReference type="AlphaFoldDB" id="A0A0F9IPZ5"/>